<feature type="transmembrane region" description="Helical" evidence="7">
    <location>
        <begin position="171"/>
        <end position="191"/>
    </location>
</feature>
<dbReference type="Pfam" id="PF00950">
    <property type="entry name" value="ABC-3"/>
    <property type="match status" value="1"/>
</dbReference>
<feature type="transmembrane region" description="Helical" evidence="7">
    <location>
        <begin position="197"/>
        <end position="216"/>
    </location>
</feature>
<feature type="transmembrane region" description="Helical" evidence="7">
    <location>
        <begin position="69"/>
        <end position="88"/>
    </location>
</feature>
<comment type="caution">
    <text evidence="8">The sequence shown here is derived from an EMBL/GenBank/DDBJ whole genome shotgun (WGS) entry which is preliminary data.</text>
</comment>
<evidence type="ECO:0000256" key="2">
    <source>
        <dbReference type="ARBA" id="ARBA00008034"/>
    </source>
</evidence>
<dbReference type="InterPro" id="IPR037294">
    <property type="entry name" value="ABC_BtuC-like"/>
</dbReference>
<evidence type="ECO:0000256" key="6">
    <source>
        <dbReference type="RuleBase" id="RU003943"/>
    </source>
</evidence>
<dbReference type="SUPFAM" id="SSF81345">
    <property type="entry name" value="ABC transporter involved in vitamin B12 uptake, BtuC"/>
    <property type="match status" value="1"/>
</dbReference>
<organism evidence="8 9">
    <name type="scientific">Neoroseomonas alkaliterrae</name>
    <dbReference type="NCBI Taxonomy" id="1452450"/>
    <lineage>
        <taxon>Bacteria</taxon>
        <taxon>Pseudomonadati</taxon>
        <taxon>Pseudomonadota</taxon>
        <taxon>Alphaproteobacteria</taxon>
        <taxon>Acetobacterales</taxon>
        <taxon>Acetobacteraceae</taxon>
        <taxon>Neoroseomonas</taxon>
    </lineage>
</organism>
<dbReference type="PANTHER" id="PTHR30477">
    <property type="entry name" value="ABC-TRANSPORTER METAL-BINDING PROTEIN"/>
    <property type="match status" value="1"/>
</dbReference>
<keyword evidence="3 6" id="KW-0812">Transmembrane</keyword>
<feature type="transmembrane region" description="Helical" evidence="7">
    <location>
        <begin position="18"/>
        <end position="38"/>
    </location>
</feature>
<feature type="transmembrane region" description="Helical" evidence="7">
    <location>
        <begin position="45"/>
        <end position="63"/>
    </location>
</feature>
<evidence type="ECO:0000256" key="3">
    <source>
        <dbReference type="ARBA" id="ARBA00022692"/>
    </source>
</evidence>
<evidence type="ECO:0000256" key="1">
    <source>
        <dbReference type="ARBA" id="ARBA00004141"/>
    </source>
</evidence>
<dbReference type="GO" id="GO:0010043">
    <property type="term" value="P:response to zinc ion"/>
    <property type="evidence" value="ECO:0007669"/>
    <property type="project" value="TreeGrafter"/>
</dbReference>
<evidence type="ECO:0000256" key="7">
    <source>
        <dbReference type="SAM" id="Phobius"/>
    </source>
</evidence>
<keyword evidence="5 7" id="KW-0472">Membrane</keyword>
<name>A0A840Y6B9_9PROT</name>
<feature type="transmembrane region" description="Helical" evidence="7">
    <location>
        <begin position="100"/>
        <end position="119"/>
    </location>
</feature>
<dbReference type="GO" id="GO:0043190">
    <property type="term" value="C:ATP-binding cassette (ABC) transporter complex"/>
    <property type="evidence" value="ECO:0007669"/>
    <property type="project" value="InterPro"/>
</dbReference>
<evidence type="ECO:0000256" key="4">
    <source>
        <dbReference type="ARBA" id="ARBA00022989"/>
    </source>
</evidence>
<gene>
    <name evidence="8" type="ORF">FHS88_001758</name>
</gene>
<sequence length="289" mass="29294">MHDLLIAPFTEFGFLRRALVGCLALSVSAPVLGVFLVLRRMSLTADVLAHGALPGVALGFLIAGMAAPALWLGGLVAGLVVAVGAGALSRATGGREDATLAALYLVALGLGVAMISMGGGGALDLTHILFGSVLGVDDAALLLMASVATLSLVVLAFAWRPLVLECFDPSFAAAAGARGGLWHLVFQGLVVLNVLSAFQALGTLMAVGLMMLPAIAARHWAREVGGMAYAAVGIALLASVSGILFSYHLDVPTGPAIVLIAGAAWAASVLVGPVDGLLPRLLRRRHLAG</sequence>
<proteinExistence type="inferred from homology"/>
<dbReference type="EMBL" id="JACIJE010000004">
    <property type="protein sequence ID" value="MBB5689633.1"/>
    <property type="molecule type" value="Genomic_DNA"/>
</dbReference>
<comment type="similarity">
    <text evidence="2 6">Belongs to the ABC-3 integral membrane protein family.</text>
</comment>
<dbReference type="Proteomes" id="UP000562254">
    <property type="component" value="Unassembled WGS sequence"/>
</dbReference>
<feature type="transmembrane region" description="Helical" evidence="7">
    <location>
        <begin position="139"/>
        <end position="159"/>
    </location>
</feature>
<reference evidence="8 9" key="1">
    <citation type="submission" date="2020-08" db="EMBL/GenBank/DDBJ databases">
        <title>Genomic Encyclopedia of Type Strains, Phase IV (KMG-IV): sequencing the most valuable type-strain genomes for metagenomic binning, comparative biology and taxonomic classification.</title>
        <authorList>
            <person name="Goeker M."/>
        </authorList>
    </citation>
    <scope>NUCLEOTIDE SEQUENCE [LARGE SCALE GENOMIC DNA]</scope>
    <source>
        <strain evidence="8 9">DSM 25895</strain>
    </source>
</reference>
<dbReference type="RefSeq" id="WP_184483639.1">
    <property type="nucleotide sequence ID" value="NZ_JAAEDJ010000181.1"/>
</dbReference>
<dbReference type="GO" id="GO:0055085">
    <property type="term" value="P:transmembrane transport"/>
    <property type="evidence" value="ECO:0007669"/>
    <property type="project" value="InterPro"/>
</dbReference>
<keyword evidence="6" id="KW-0813">Transport</keyword>
<dbReference type="InterPro" id="IPR001626">
    <property type="entry name" value="ABC_TroCD"/>
</dbReference>
<keyword evidence="9" id="KW-1185">Reference proteome</keyword>
<evidence type="ECO:0000313" key="8">
    <source>
        <dbReference type="EMBL" id="MBB5689633.1"/>
    </source>
</evidence>
<dbReference type="Gene3D" id="1.10.3470.10">
    <property type="entry name" value="ABC transporter involved in vitamin B12 uptake, BtuC"/>
    <property type="match status" value="1"/>
</dbReference>
<feature type="transmembrane region" description="Helical" evidence="7">
    <location>
        <begin position="228"/>
        <end position="249"/>
    </location>
</feature>
<evidence type="ECO:0000256" key="5">
    <source>
        <dbReference type="ARBA" id="ARBA00023136"/>
    </source>
</evidence>
<feature type="transmembrane region" description="Helical" evidence="7">
    <location>
        <begin position="255"/>
        <end position="278"/>
    </location>
</feature>
<protein>
    <submittedName>
        <fullName evidence="8">Zinc/manganese transport system permease protein</fullName>
    </submittedName>
</protein>
<dbReference type="PANTHER" id="PTHR30477:SF13">
    <property type="entry name" value="IRON TRANSPORT SYSTEM MEMBRANE PROTEIN HI_0360-RELATED"/>
    <property type="match status" value="1"/>
</dbReference>
<dbReference type="AlphaFoldDB" id="A0A840Y6B9"/>
<evidence type="ECO:0000313" key="9">
    <source>
        <dbReference type="Proteomes" id="UP000562254"/>
    </source>
</evidence>
<comment type="subcellular location">
    <subcellularLocation>
        <location evidence="6">Cell membrane</location>
        <topology evidence="6">Multi-pass membrane protein</topology>
    </subcellularLocation>
    <subcellularLocation>
        <location evidence="1">Membrane</location>
        <topology evidence="1">Multi-pass membrane protein</topology>
    </subcellularLocation>
</comment>
<keyword evidence="4 7" id="KW-1133">Transmembrane helix</keyword>
<accession>A0A840Y6B9</accession>